<keyword evidence="8" id="KW-0678">Repressor</keyword>
<reference evidence="29 30" key="1">
    <citation type="submission" date="2019-04" db="EMBL/GenBank/DDBJ databases">
        <title>Chromosome genome assembly for Takifugu flavidus.</title>
        <authorList>
            <person name="Xiao S."/>
        </authorList>
    </citation>
    <scope>NUCLEOTIDE SEQUENCE [LARGE SCALE GENOMIC DNA]</scope>
    <source>
        <strain evidence="29">HTHZ2018</strain>
        <tissue evidence="29">Muscle</tissue>
    </source>
</reference>
<evidence type="ECO:0000256" key="7">
    <source>
        <dbReference type="ARBA" id="ARBA00022473"/>
    </source>
</evidence>
<keyword evidence="19" id="KW-0539">Nucleus</keyword>
<keyword evidence="16" id="KW-0560">Oxidoreductase</keyword>
<dbReference type="GO" id="GO:0040029">
    <property type="term" value="P:epigenetic regulation of gene expression"/>
    <property type="evidence" value="ECO:0007669"/>
    <property type="project" value="UniProtKB-ARBA"/>
</dbReference>
<sequence>MNHLDYGGNACGARRPKKRSSGESPADEQSLRASGRQLNVRVKRSNNPPPGQSKRKATETEEEDEQSEKKYRNHKDGYETFASWKKVWTTNGKSEPSLKAFMADQQLPFWVQCTKPDCRKWRQLTKEIQLTASLAATYRCGMKFNNIKNDGPDQCSQPEDMRVAEVTNSWWHAMLILPPLFKDSPASPFLVAYYPDCVGMSPSGSLSTVTKAELRADHCRAVQPQSLCPYFQPFYQPNECGKALCVRPDMMELDELYEFPEFSRDPTMYLALRNLILASWNSNCTEVLTLEKCAQHIIVRGLVRVCCVQEMDRVLHFMTRKGLINTGVLAVKQPLLPERYGTVSTYIIELTKNVIVIGAGASGLAAAKQLQNFGTQVVVLEARDRIGGRVWDDMSLGVTVGRGAQIVNGCVNNPIALMCEQMGIKMHKLGERCDLFQKGGVTTDPAIDKRMDFHFNAILDVVSEWRKDKSQHQDTPLGEKVQEVKKNFLQESGIQFSELEEKVLQFHLSNLEYACGSTLDQVSARSWDHNEFFAQFSGDHTLLTQGYSVLLHKLADGLDIRTKCPVQAIDYSGDVVKVTSTNGSQWTAHKVLVTVPLTLLQKNMIQFNPPLPERKLKAIHSLGAGIIEKIAVQFPCRFWDKKIQGADYFGHIPPNPDKRGMFSVFYDMDPQGKQAVLMSVISGNSVTTVQDMEDKEVLEECMKVLQELFKEQEVPEPLGFFVTRWSTDLWAQMSYSFVKTGGSGEAYDILAEDVQGKLFFAGEATNRHFPQTVTGAYLSGVREASKMTAM</sequence>
<dbReference type="PANTHER" id="PTHR10742:SF410">
    <property type="entry name" value="LYSINE-SPECIFIC HISTONE DEMETHYLASE 2"/>
    <property type="match status" value="1"/>
</dbReference>
<protein>
    <recommendedName>
        <fullName evidence="24">[histone-H3]-N(6),N(6)-dimethyl-L-lysine(4) FAD-dependent demethylase</fullName>
        <ecNumber evidence="24">1.14.99.66</ecNumber>
    </recommendedName>
    <alternativeName>
        <fullName evidence="25">Flavin-containing amine oxidase domain-containing protein 1</fullName>
    </alternativeName>
</protein>
<dbReference type="EC" id="1.14.99.66" evidence="24"/>
<comment type="subunit">
    <text evidence="23">Interacts with its cofactor GLYR1 at nucleosomes; this interaction stimulates H3K4me1 and H3K4me2 demethylation. In contrast to KDM1A, does not form a complex with RCOR1/CoREST. Possible accessory component of the polycomb repressive deubiquitinase (PR-DUB) complex, at least composed of BAP1, one of ASXL1, ASXL2 or (probably) ASXL3 and one of MBD5 or MBD6. The PR-DUB core associates with a number of accessory proteins, including FOXK1, FOXK2, KDM1B, HCFC1 and OGT; KDM1B specifically associates with ASXL2 PR-DUB complexes.</text>
</comment>
<dbReference type="AlphaFoldDB" id="A0A5C6NE15"/>
<feature type="region of interest" description="Disordered" evidence="26">
    <location>
        <begin position="1"/>
        <end position="74"/>
    </location>
</feature>
<keyword evidence="10" id="KW-0285">Flavoprotein</keyword>
<dbReference type="Gene3D" id="3.30.40.100">
    <property type="match status" value="1"/>
</dbReference>
<evidence type="ECO:0000256" key="9">
    <source>
        <dbReference type="ARBA" id="ARBA00022553"/>
    </source>
</evidence>
<dbReference type="Proteomes" id="UP000324091">
    <property type="component" value="Chromosome 21"/>
</dbReference>
<dbReference type="GO" id="GO:0032259">
    <property type="term" value="P:methylation"/>
    <property type="evidence" value="ECO:0007669"/>
    <property type="project" value="UniProtKB-KW"/>
</dbReference>
<dbReference type="SUPFAM" id="SSF54373">
    <property type="entry name" value="FAD-linked reductases, C-terminal domain"/>
    <property type="match status" value="1"/>
</dbReference>
<feature type="domain" description="SWIRM" evidence="27">
    <location>
        <begin position="237"/>
        <end position="335"/>
    </location>
</feature>
<evidence type="ECO:0000256" key="23">
    <source>
        <dbReference type="ARBA" id="ARBA00065941"/>
    </source>
</evidence>
<keyword evidence="6" id="KW-0158">Chromosome</keyword>
<keyword evidence="29" id="KW-0489">Methyltransferase</keyword>
<dbReference type="GO" id="GO:0140682">
    <property type="term" value="F:FAD-dependent H3K4me/H3K4me3 demethylase activity"/>
    <property type="evidence" value="ECO:0007669"/>
    <property type="project" value="UniProtKB-EC"/>
</dbReference>
<keyword evidence="30" id="KW-1185">Reference proteome</keyword>
<evidence type="ECO:0000256" key="4">
    <source>
        <dbReference type="ARBA" id="ARBA00004286"/>
    </source>
</evidence>
<dbReference type="InterPro" id="IPR036388">
    <property type="entry name" value="WH-like_DNA-bd_sf"/>
</dbReference>
<comment type="caution">
    <text evidence="29">The sequence shown here is derived from an EMBL/GenBank/DDBJ whole genome shotgun (WGS) entry which is preliminary data.</text>
</comment>
<dbReference type="Pfam" id="PF04433">
    <property type="entry name" value="SWIRM"/>
    <property type="match status" value="1"/>
</dbReference>
<dbReference type="PROSITE" id="PS51050">
    <property type="entry name" value="ZF_CW"/>
    <property type="match status" value="1"/>
</dbReference>
<dbReference type="GO" id="GO:0008168">
    <property type="term" value="F:methyltransferase activity"/>
    <property type="evidence" value="ECO:0007669"/>
    <property type="project" value="UniProtKB-KW"/>
</dbReference>
<evidence type="ECO:0000259" key="28">
    <source>
        <dbReference type="PROSITE" id="PS51050"/>
    </source>
</evidence>
<dbReference type="InterPro" id="IPR007526">
    <property type="entry name" value="SWIRM"/>
</dbReference>
<evidence type="ECO:0000256" key="16">
    <source>
        <dbReference type="ARBA" id="ARBA00023002"/>
    </source>
</evidence>
<dbReference type="GO" id="GO:0008270">
    <property type="term" value="F:zinc ion binding"/>
    <property type="evidence" value="ECO:0007669"/>
    <property type="project" value="UniProtKB-KW"/>
</dbReference>
<dbReference type="GO" id="GO:0050660">
    <property type="term" value="F:flavin adenine dinucleotide binding"/>
    <property type="evidence" value="ECO:0007669"/>
    <property type="project" value="UniProtKB-ARBA"/>
</dbReference>
<evidence type="ECO:0000256" key="26">
    <source>
        <dbReference type="SAM" id="MobiDB-lite"/>
    </source>
</evidence>
<evidence type="ECO:0000256" key="10">
    <source>
        <dbReference type="ARBA" id="ARBA00022630"/>
    </source>
</evidence>
<evidence type="ECO:0000256" key="21">
    <source>
        <dbReference type="ARBA" id="ARBA00051715"/>
    </source>
</evidence>
<feature type="domain" description="CW-type" evidence="28">
    <location>
        <begin position="104"/>
        <end position="163"/>
    </location>
</feature>
<evidence type="ECO:0000256" key="22">
    <source>
        <dbReference type="ARBA" id="ARBA00053130"/>
    </source>
</evidence>
<keyword evidence="13" id="KW-0274">FAD</keyword>
<comment type="similarity">
    <text evidence="5">Belongs to the flavin monoamine oxidase family.</text>
</comment>
<dbReference type="FunFam" id="3.30.40.100:FF:000002">
    <property type="entry name" value="Lysine-specific histone demethylase 1B"/>
    <property type="match status" value="1"/>
</dbReference>
<accession>A0A5C6NE15</accession>
<evidence type="ECO:0000256" key="12">
    <source>
        <dbReference type="ARBA" id="ARBA00022771"/>
    </source>
</evidence>
<evidence type="ECO:0000256" key="1">
    <source>
        <dbReference type="ARBA" id="ARBA00001947"/>
    </source>
</evidence>
<evidence type="ECO:0000256" key="17">
    <source>
        <dbReference type="ARBA" id="ARBA00023015"/>
    </source>
</evidence>
<evidence type="ECO:0000256" key="15">
    <source>
        <dbReference type="ARBA" id="ARBA00022853"/>
    </source>
</evidence>
<name>A0A5C6NE15_9TELE</name>
<keyword evidence="17" id="KW-0805">Transcription regulation</keyword>
<dbReference type="GO" id="GO:0005694">
    <property type="term" value="C:chromosome"/>
    <property type="evidence" value="ECO:0007669"/>
    <property type="project" value="UniProtKB-SubCell"/>
</dbReference>
<keyword evidence="9" id="KW-0597">Phosphoprotein</keyword>
<keyword evidence="14" id="KW-0862">Zinc</keyword>
<dbReference type="FunFam" id="1.10.10.10:FF:000232">
    <property type="entry name" value="lysine-specific histone demethylase 1B"/>
    <property type="match status" value="1"/>
</dbReference>
<evidence type="ECO:0000313" key="30">
    <source>
        <dbReference type="Proteomes" id="UP000324091"/>
    </source>
</evidence>
<evidence type="ECO:0000256" key="19">
    <source>
        <dbReference type="ARBA" id="ARBA00023242"/>
    </source>
</evidence>
<evidence type="ECO:0000256" key="11">
    <source>
        <dbReference type="ARBA" id="ARBA00022723"/>
    </source>
</evidence>
<evidence type="ECO:0000256" key="6">
    <source>
        <dbReference type="ARBA" id="ARBA00022454"/>
    </source>
</evidence>
<comment type="cofactor">
    <cofactor evidence="1">
        <name>Zn(2+)</name>
        <dbReference type="ChEBI" id="CHEBI:29105"/>
    </cofactor>
</comment>
<keyword evidence="12" id="KW-0863">Zinc-finger</keyword>
<dbReference type="InterPro" id="IPR050281">
    <property type="entry name" value="Flavin_monoamine_oxidase"/>
</dbReference>
<dbReference type="EMBL" id="RHFK02000014">
    <property type="protein sequence ID" value="TWW65128.1"/>
    <property type="molecule type" value="Genomic_DNA"/>
</dbReference>
<keyword evidence="11" id="KW-0479">Metal-binding</keyword>
<evidence type="ECO:0000313" key="29">
    <source>
        <dbReference type="EMBL" id="TWW65128.1"/>
    </source>
</evidence>
<comment type="cofactor">
    <cofactor evidence="2">
        <name>FAD</name>
        <dbReference type="ChEBI" id="CHEBI:57692"/>
    </cofactor>
</comment>
<dbReference type="Gene3D" id="1.10.10.10">
    <property type="entry name" value="Winged helix-like DNA-binding domain superfamily/Winged helix DNA-binding domain"/>
    <property type="match status" value="1"/>
</dbReference>
<keyword evidence="15" id="KW-0156">Chromatin regulator</keyword>
<dbReference type="GO" id="GO:0005634">
    <property type="term" value="C:nucleus"/>
    <property type="evidence" value="ECO:0007669"/>
    <property type="project" value="UniProtKB-SubCell"/>
</dbReference>
<comment type="catalytic activity">
    <reaction evidence="21">
        <text>N(6),N(6)-dimethyl-L-lysyl(4)-[histone H3] + 2 A + 2 H2O = L-lysyl(4)-[histone H3] + 2 formaldehyde + 2 AH2</text>
        <dbReference type="Rhea" id="RHEA:60244"/>
        <dbReference type="Rhea" id="RHEA-COMP:15540"/>
        <dbReference type="Rhea" id="RHEA-COMP:15547"/>
        <dbReference type="ChEBI" id="CHEBI:13193"/>
        <dbReference type="ChEBI" id="CHEBI:15377"/>
        <dbReference type="ChEBI" id="CHEBI:16842"/>
        <dbReference type="ChEBI" id="CHEBI:17499"/>
        <dbReference type="ChEBI" id="CHEBI:29969"/>
        <dbReference type="ChEBI" id="CHEBI:61976"/>
        <dbReference type="EC" id="1.14.99.66"/>
    </reaction>
    <physiologicalReaction direction="left-to-right" evidence="21">
        <dbReference type="Rhea" id="RHEA:60245"/>
    </physiologicalReaction>
</comment>
<dbReference type="Gene3D" id="3.90.660.10">
    <property type="match status" value="1"/>
</dbReference>
<comment type="catalytic activity">
    <reaction evidence="20">
        <text>N(6)-methyl-L-lysyl(4)-[histone H3] + A + H2O = L-lysyl(4)-[histone H3] + formaldehyde + AH2</text>
        <dbReference type="Rhea" id="RHEA:60256"/>
        <dbReference type="Rhea" id="RHEA-COMP:15543"/>
        <dbReference type="Rhea" id="RHEA-COMP:15547"/>
        <dbReference type="ChEBI" id="CHEBI:13193"/>
        <dbReference type="ChEBI" id="CHEBI:15377"/>
        <dbReference type="ChEBI" id="CHEBI:16842"/>
        <dbReference type="ChEBI" id="CHEBI:17499"/>
        <dbReference type="ChEBI" id="CHEBI:29969"/>
        <dbReference type="ChEBI" id="CHEBI:61929"/>
    </reaction>
    <physiologicalReaction direction="left-to-right" evidence="20">
        <dbReference type="Rhea" id="RHEA:60257"/>
    </physiologicalReaction>
</comment>
<evidence type="ECO:0000256" key="13">
    <source>
        <dbReference type="ARBA" id="ARBA00022827"/>
    </source>
</evidence>
<evidence type="ECO:0000256" key="14">
    <source>
        <dbReference type="ARBA" id="ARBA00022833"/>
    </source>
</evidence>
<evidence type="ECO:0000256" key="24">
    <source>
        <dbReference type="ARBA" id="ARBA00066706"/>
    </source>
</evidence>
<evidence type="ECO:0000256" key="8">
    <source>
        <dbReference type="ARBA" id="ARBA00022491"/>
    </source>
</evidence>
<dbReference type="Pfam" id="PF07496">
    <property type="entry name" value="zf-CW"/>
    <property type="match status" value="1"/>
</dbReference>
<dbReference type="InterPro" id="IPR002937">
    <property type="entry name" value="Amino_oxidase"/>
</dbReference>
<evidence type="ECO:0000256" key="25">
    <source>
        <dbReference type="ARBA" id="ARBA00083218"/>
    </source>
</evidence>
<dbReference type="InterPro" id="IPR009057">
    <property type="entry name" value="Homeodomain-like_sf"/>
</dbReference>
<dbReference type="Pfam" id="PF01593">
    <property type="entry name" value="Amino_oxidase"/>
    <property type="match status" value="1"/>
</dbReference>
<comment type="subcellular location">
    <subcellularLocation>
        <location evidence="4">Chromosome</location>
    </subcellularLocation>
    <subcellularLocation>
        <location evidence="3">Nucleus</location>
    </subcellularLocation>
</comment>
<dbReference type="SUPFAM" id="SSF51905">
    <property type="entry name" value="FAD/NAD(P)-binding domain"/>
    <property type="match status" value="1"/>
</dbReference>
<gene>
    <name evidence="29" type="ORF">D4764_21G0000280</name>
</gene>
<dbReference type="PROSITE" id="PS50934">
    <property type="entry name" value="SWIRM"/>
    <property type="match status" value="1"/>
</dbReference>
<evidence type="ECO:0000256" key="18">
    <source>
        <dbReference type="ARBA" id="ARBA00023163"/>
    </source>
</evidence>
<proteinExistence type="inferred from homology"/>
<evidence type="ECO:0000259" key="27">
    <source>
        <dbReference type="PROSITE" id="PS50934"/>
    </source>
</evidence>
<keyword evidence="7" id="KW-0217">Developmental protein</keyword>
<dbReference type="PANTHER" id="PTHR10742">
    <property type="entry name" value="FLAVIN MONOAMINE OXIDASE"/>
    <property type="match status" value="1"/>
</dbReference>
<dbReference type="Gene3D" id="3.50.50.60">
    <property type="entry name" value="FAD/NAD(P)-binding domain"/>
    <property type="match status" value="1"/>
</dbReference>
<evidence type="ECO:0000256" key="20">
    <source>
        <dbReference type="ARBA" id="ARBA00051126"/>
    </source>
</evidence>
<keyword evidence="18" id="KW-0804">Transcription</keyword>
<dbReference type="SUPFAM" id="SSF46689">
    <property type="entry name" value="Homeodomain-like"/>
    <property type="match status" value="1"/>
</dbReference>
<comment type="function">
    <text evidence="22">Histone demethylase that demethylates 'Lys-4' of histone H3, a specific tag for epigenetic transcriptional activation, thereby acting as a corepressor. Required for de novo DNA methylation of a subset of imprinted genes during oogenesis. Acts by oxidizing the substrate by FAD to generate the corresponding imine that is subsequently hydrolyzed. Demethylates both mono- and di-methylated 'Lys-4' of histone H3. Has no effect on tri-methylated 'Lys-4', mono-, di- or tri-methylated 'Lys-9', mono-, di- or tri-methylated 'Lys-27', mono-, di- or tri-methylated 'Lys-36' of histone H3, or on mono-, di- or tri-methylated 'Lys-20' of histone H4. Alone, it is unable to demethylate H3K4me on nucleosomes and requires the presence of GLYR1 to achieve such activity, they form a multifunctional enzyme complex that modifies transcribed chromatin and facilitates Pol II transcription through nucleosomes.</text>
</comment>
<evidence type="ECO:0000256" key="2">
    <source>
        <dbReference type="ARBA" id="ARBA00001974"/>
    </source>
</evidence>
<evidence type="ECO:0000256" key="5">
    <source>
        <dbReference type="ARBA" id="ARBA00005995"/>
    </source>
</evidence>
<keyword evidence="29" id="KW-0808">Transferase</keyword>
<evidence type="ECO:0000256" key="3">
    <source>
        <dbReference type="ARBA" id="ARBA00004123"/>
    </source>
</evidence>
<dbReference type="InterPro" id="IPR011124">
    <property type="entry name" value="Znf_CW"/>
</dbReference>
<organism evidence="29 30">
    <name type="scientific">Takifugu flavidus</name>
    <name type="common">sansaifugu</name>
    <dbReference type="NCBI Taxonomy" id="433684"/>
    <lineage>
        <taxon>Eukaryota</taxon>
        <taxon>Metazoa</taxon>
        <taxon>Chordata</taxon>
        <taxon>Craniata</taxon>
        <taxon>Vertebrata</taxon>
        <taxon>Euteleostomi</taxon>
        <taxon>Actinopterygii</taxon>
        <taxon>Neopterygii</taxon>
        <taxon>Teleostei</taxon>
        <taxon>Neoteleostei</taxon>
        <taxon>Acanthomorphata</taxon>
        <taxon>Eupercaria</taxon>
        <taxon>Tetraodontiformes</taxon>
        <taxon>Tetradontoidea</taxon>
        <taxon>Tetraodontidae</taxon>
        <taxon>Takifugu</taxon>
    </lineage>
</organism>
<dbReference type="InterPro" id="IPR036188">
    <property type="entry name" value="FAD/NAD-bd_sf"/>
</dbReference>